<evidence type="ECO:0000313" key="3">
    <source>
        <dbReference type="Proteomes" id="UP000054564"/>
    </source>
</evidence>
<dbReference type="AlphaFoldDB" id="A0A0L0VVI2"/>
<proteinExistence type="predicted"/>
<dbReference type="EMBL" id="AJIL01000018">
    <property type="protein sequence ID" value="KNF03281.1"/>
    <property type="molecule type" value="Genomic_DNA"/>
</dbReference>
<gene>
    <name evidence="2" type="ORF">PSTG_03546</name>
</gene>
<feature type="region of interest" description="Disordered" evidence="1">
    <location>
        <begin position="431"/>
        <end position="456"/>
    </location>
</feature>
<evidence type="ECO:0000313" key="2">
    <source>
        <dbReference type="EMBL" id="KNF03281.1"/>
    </source>
</evidence>
<keyword evidence="3" id="KW-1185">Reference proteome</keyword>
<accession>A0A0L0VVI2</accession>
<name>A0A0L0VVI2_9BASI</name>
<evidence type="ECO:0000256" key="1">
    <source>
        <dbReference type="SAM" id="MobiDB-lite"/>
    </source>
</evidence>
<dbReference type="Proteomes" id="UP000054564">
    <property type="component" value="Unassembled WGS sequence"/>
</dbReference>
<feature type="compositionally biased region" description="Basic residues" evidence="1">
    <location>
        <begin position="31"/>
        <end position="46"/>
    </location>
</feature>
<comment type="caution">
    <text evidence="2">The sequence shown here is derived from an EMBL/GenBank/DDBJ whole genome shotgun (WGS) entry which is preliminary data.</text>
</comment>
<feature type="region of interest" description="Disordered" evidence="1">
    <location>
        <begin position="18"/>
        <end position="84"/>
    </location>
</feature>
<protein>
    <submittedName>
        <fullName evidence="2">Uncharacterized protein</fullName>
    </submittedName>
</protein>
<feature type="compositionally biased region" description="Polar residues" evidence="1">
    <location>
        <begin position="21"/>
        <end position="30"/>
    </location>
</feature>
<reference evidence="3" key="1">
    <citation type="submission" date="2014-03" db="EMBL/GenBank/DDBJ databases">
        <title>The Genome Sequence of Puccinia striiformis f. sp. tritici PST-78.</title>
        <authorList>
            <consortium name="The Broad Institute Genome Sequencing Platform"/>
            <person name="Cuomo C."/>
            <person name="Hulbert S."/>
            <person name="Chen X."/>
            <person name="Walker B."/>
            <person name="Young S.K."/>
            <person name="Zeng Q."/>
            <person name="Gargeya S."/>
            <person name="Fitzgerald M."/>
            <person name="Haas B."/>
            <person name="Abouelleil A."/>
            <person name="Alvarado L."/>
            <person name="Arachchi H.M."/>
            <person name="Berlin A.M."/>
            <person name="Chapman S.B."/>
            <person name="Goldberg J."/>
            <person name="Griggs A."/>
            <person name="Gujja S."/>
            <person name="Hansen M."/>
            <person name="Howarth C."/>
            <person name="Imamovic A."/>
            <person name="Larimer J."/>
            <person name="McCowan C."/>
            <person name="Montmayeur A."/>
            <person name="Murphy C."/>
            <person name="Neiman D."/>
            <person name="Pearson M."/>
            <person name="Priest M."/>
            <person name="Roberts A."/>
            <person name="Saif S."/>
            <person name="Shea T."/>
            <person name="Sisk P."/>
            <person name="Sykes S."/>
            <person name="Wortman J."/>
            <person name="Nusbaum C."/>
            <person name="Birren B."/>
        </authorList>
    </citation>
    <scope>NUCLEOTIDE SEQUENCE [LARGE SCALE GENOMIC DNA]</scope>
    <source>
        <strain evidence="3">race PST-78</strain>
    </source>
</reference>
<feature type="compositionally biased region" description="Basic and acidic residues" evidence="1">
    <location>
        <begin position="75"/>
        <end position="84"/>
    </location>
</feature>
<sequence length="502" mass="58433">MRLGFCISLQGATVAEAKISENPSKKNPNLRQRKNNFQRKLTKQKHNTSVEHPQGLSGPVDFETVTNESNPDPQDSSRSDMESKKLQNIVKNISEKSTYVSARTETEAQNIPHLMMDCSTSQEVMKSWNRGIVKDLKDIYAKLLYRDEEGYRHRHETYKRLILQTVDFLYKHEMIDVGLFKSSYDTDQILESAGKNMVWYFILAKEDRVLDFSWNINFYIDSWYSSHSRNMHEVLDQKQKTKFEYAAHQHLFHLRAWSHVGTRGWMTRAHAWRKTLFGRNKTVKNNITLHKYLERHSDNDPQEAYEVQICLIEMIRHLDYDESLSYNAWKARRIEWRSISQLLGFIQENYQEVFLQISHEDIQLEDKLELLRSSSQFLGKLENIRIYLNEYIPSRGIWVSDLKLQQPRKSSMTCLEELNLIYEFNGKGGERSGWQMDGSPSETHKNSDQTQPKPAPECHGFCGSHPGCPMTSNGRVISCGYCLTANPLQVCWKLGLKGSASI</sequence>
<feature type="compositionally biased region" description="Polar residues" evidence="1">
    <location>
        <begin position="64"/>
        <end position="74"/>
    </location>
</feature>
<dbReference type="OrthoDB" id="10689546at2759"/>
<organism evidence="2 3">
    <name type="scientific">Puccinia striiformis f. sp. tritici PST-78</name>
    <dbReference type="NCBI Taxonomy" id="1165861"/>
    <lineage>
        <taxon>Eukaryota</taxon>
        <taxon>Fungi</taxon>
        <taxon>Dikarya</taxon>
        <taxon>Basidiomycota</taxon>
        <taxon>Pucciniomycotina</taxon>
        <taxon>Pucciniomycetes</taxon>
        <taxon>Pucciniales</taxon>
        <taxon>Pucciniaceae</taxon>
        <taxon>Puccinia</taxon>
    </lineage>
</organism>